<dbReference type="Gene3D" id="2.30.30.40">
    <property type="entry name" value="SH3 Domains"/>
    <property type="match status" value="1"/>
</dbReference>
<evidence type="ECO:0000313" key="3">
    <source>
        <dbReference type="EMBL" id="MDO1534016.1"/>
    </source>
</evidence>
<evidence type="ECO:0000313" key="4">
    <source>
        <dbReference type="Proteomes" id="UP001169027"/>
    </source>
</evidence>
<organism evidence="3 4">
    <name type="scientific">Variovorax ginsengisoli</name>
    <dbReference type="NCBI Taxonomy" id="363844"/>
    <lineage>
        <taxon>Bacteria</taxon>
        <taxon>Pseudomonadati</taxon>
        <taxon>Pseudomonadota</taxon>
        <taxon>Betaproteobacteria</taxon>
        <taxon>Burkholderiales</taxon>
        <taxon>Comamonadaceae</taxon>
        <taxon>Variovorax</taxon>
    </lineage>
</organism>
<keyword evidence="4" id="KW-1185">Reference proteome</keyword>
<feature type="signal peptide" evidence="1">
    <location>
        <begin position="1"/>
        <end position="24"/>
    </location>
</feature>
<accession>A0ABT8S527</accession>
<evidence type="ECO:0000256" key="1">
    <source>
        <dbReference type="SAM" id="SignalP"/>
    </source>
</evidence>
<evidence type="ECO:0000259" key="2">
    <source>
        <dbReference type="Pfam" id="PF08239"/>
    </source>
</evidence>
<feature type="domain" description="SH3b" evidence="2">
    <location>
        <begin position="32"/>
        <end position="84"/>
    </location>
</feature>
<gene>
    <name evidence="3" type="ORF">Q2T77_17145</name>
</gene>
<reference evidence="3" key="1">
    <citation type="submission" date="2023-06" db="EMBL/GenBank/DDBJ databases">
        <authorList>
            <person name="Jiang Y."/>
            <person name="Liu Q."/>
        </authorList>
    </citation>
    <scope>NUCLEOTIDE SEQUENCE</scope>
    <source>
        <strain evidence="3">CGMCC 1.12090</strain>
    </source>
</reference>
<feature type="chain" id="PRO_5045762343" evidence="1">
    <location>
        <begin position="25"/>
        <end position="137"/>
    </location>
</feature>
<protein>
    <submittedName>
        <fullName evidence="3">SH3 domain-containing protein</fullName>
    </submittedName>
</protein>
<dbReference type="EMBL" id="JAUKVY010000011">
    <property type="protein sequence ID" value="MDO1534016.1"/>
    <property type="molecule type" value="Genomic_DNA"/>
</dbReference>
<dbReference type="RefSeq" id="WP_301811167.1">
    <property type="nucleotide sequence ID" value="NZ_JAUJZH010000011.1"/>
</dbReference>
<comment type="caution">
    <text evidence="3">The sequence shown here is derived from an EMBL/GenBank/DDBJ whole genome shotgun (WGS) entry which is preliminary data.</text>
</comment>
<keyword evidence="1" id="KW-0732">Signal</keyword>
<dbReference type="InterPro" id="IPR003646">
    <property type="entry name" value="SH3-like_bac-type"/>
</dbReference>
<dbReference type="Pfam" id="PF08239">
    <property type="entry name" value="SH3_3"/>
    <property type="match status" value="1"/>
</dbReference>
<name>A0ABT8S527_9BURK</name>
<proteinExistence type="predicted"/>
<dbReference type="Proteomes" id="UP001169027">
    <property type="component" value="Unassembled WGS sequence"/>
</dbReference>
<sequence length="137" mass="15739">MPIPVSTRWLAALALLLLPLAALAQTASTLQAVNMRAGPDRVFPVVSWLPARTPVRVFGCTTRWRWCDVAAGRNRGWVDSRYLSNAVRRAPIVNFSVPTYWDRHYRGRPWDVDRNQWSNWRSPGFRPPPPPPMRPPR</sequence>